<gene>
    <name evidence="6" type="ORF">HS088_TW10G00253</name>
</gene>
<dbReference type="PANTHER" id="PTHR47985">
    <property type="entry name" value="OS07G0668900 PROTEIN"/>
    <property type="match status" value="1"/>
</dbReference>
<name>A0A7J7D4H5_TRIWF</name>
<dbReference type="EMBL" id="JAAARO010000010">
    <property type="protein sequence ID" value="KAF5741257.1"/>
    <property type="molecule type" value="Genomic_DNA"/>
</dbReference>
<dbReference type="AlphaFoldDB" id="A0A7J7D4H5"/>
<organism evidence="6 7">
    <name type="scientific">Tripterygium wilfordii</name>
    <name type="common">Thunder God vine</name>
    <dbReference type="NCBI Taxonomy" id="458696"/>
    <lineage>
        <taxon>Eukaryota</taxon>
        <taxon>Viridiplantae</taxon>
        <taxon>Streptophyta</taxon>
        <taxon>Embryophyta</taxon>
        <taxon>Tracheophyta</taxon>
        <taxon>Spermatophyta</taxon>
        <taxon>Magnoliopsida</taxon>
        <taxon>eudicotyledons</taxon>
        <taxon>Gunneridae</taxon>
        <taxon>Pentapetalae</taxon>
        <taxon>rosids</taxon>
        <taxon>fabids</taxon>
        <taxon>Celastrales</taxon>
        <taxon>Celastraceae</taxon>
        <taxon>Tripterygium</taxon>
    </lineage>
</organism>
<reference evidence="6 7" key="1">
    <citation type="journal article" date="2020" name="Nat. Commun.">
        <title>Genome of Tripterygium wilfordii and identification of cytochrome P450 involved in triptolide biosynthesis.</title>
        <authorList>
            <person name="Tu L."/>
            <person name="Su P."/>
            <person name="Zhang Z."/>
            <person name="Gao L."/>
            <person name="Wang J."/>
            <person name="Hu T."/>
            <person name="Zhou J."/>
            <person name="Zhang Y."/>
            <person name="Zhao Y."/>
            <person name="Liu Y."/>
            <person name="Song Y."/>
            <person name="Tong Y."/>
            <person name="Lu Y."/>
            <person name="Yang J."/>
            <person name="Xu C."/>
            <person name="Jia M."/>
            <person name="Peters R.J."/>
            <person name="Huang L."/>
            <person name="Gao W."/>
        </authorList>
    </citation>
    <scope>NUCLEOTIDE SEQUENCE [LARGE SCALE GENOMIC DNA]</scope>
    <source>
        <strain evidence="7">cv. XIE 37</strain>
        <tissue evidence="6">Leaf</tissue>
    </source>
</reference>
<comment type="subcellular location">
    <subcellularLocation>
        <location evidence="1">Membrane</location>
    </subcellularLocation>
</comment>
<dbReference type="InParanoid" id="A0A7J7D4H5"/>
<dbReference type="Gene3D" id="3.30.200.20">
    <property type="entry name" value="Phosphorylase Kinase, domain 1"/>
    <property type="match status" value="1"/>
</dbReference>
<keyword evidence="3" id="KW-0472">Membrane</keyword>
<dbReference type="PROSITE" id="PS00107">
    <property type="entry name" value="PROTEIN_KINASE_ATP"/>
    <property type="match status" value="1"/>
</dbReference>
<evidence type="ECO:0000256" key="1">
    <source>
        <dbReference type="ARBA" id="ARBA00004370"/>
    </source>
</evidence>
<evidence type="ECO:0000256" key="4">
    <source>
        <dbReference type="PROSITE-ProRule" id="PRU10141"/>
    </source>
</evidence>
<keyword evidence="4" id="KW-0067">ATP-binding</keyword>
<keyword evidence="6" id="KW-0808">Transferase</keyword>
<dbReference type="InterPro" id="IPR017441">
    <property type="entry name" value="Protein_kinase_ATP_BS"/>
</dbReference>
<proteinExistence type="predicted"/>
<protein>
    <submittedName>
        <fullName evidence="6">Serine/threonine-protein kinase</fullName>
    </submittedName>
</protein>
<dbReference type="Proteomes" id="UP000593562">
    <property type="component" value="Unassembled WGS sequence"/>
</dbReference>
<evidence type="ECO:0000313" key="7">
    <source>
        <dbReference type="Proteomes" id="UP000593562"/>
    </source>
</evidence>
<feature type="region of interest" description="Disordered" evidence="5">
    <location>
        <begin position="1"/>
        <end position="59"/>
    </location>
</feature>
<evidence type="ECO:0000256" key="2">
    <source>
        <dbReference type="ARBA" id="ARBA00022527"/>
    </source>
</evidence>
<evidence type="ECO:0000313" key="6">
    <source>
        <dbReference type="EMBL" id="KAF5741257.1"/>
    </source>
</evidence>
<comment type="caution">
    <text evidence="6">The sequence shown here is derived from an EMBL/GenBank/DDBJ whole genome shotgun (WGS) entry which is preliminary data.</text>
</comment>
<dbReference type="GO" id="GO:0004674">
    <property type="term" value="F:protein serine/threonine kinase activity"/>
    <property type="evidence" value="ECO:0007669"/>
    <property type="project" value="UniProtKB-KW"/>
</dbReference>
<feature type="binding site" evidence="4">
    <location>
        <position position="123"/>
    </location>
    <ligand>
        <name>ATP</name>
        <dbReference type="ChEBI" id="CHEBI:30616"/>
    </ligand>
</feature>
<keyword evidence="2" id="KW-0723">Serine/threonine-protein kinase</keyword>
<keyword evidence="7" id="KW-1185">Reference proteome</keyword>
<evidence type="ECO:0000256" key="3">
    <source>
        <dbReference type="ARBA" id="ARBA00023136"/>
    </source>
</evidence>
<accession>A0A7J7D4H5</accession>
<dbReference type="GO" id="GO:0005524">
    <property type="term" value="F:ATP binding"/>
    <property type="evidence" value="ECO:0007669"/>
    <property type="project" value="UniProtKB-UniRule"/>
</dbReference>
<dbReference type="PANTHER" id="PTHR47985:SF31">
    <property type="entry name" value="SERINE_THREONINE-PROTEIN KINASE PBL26-RELATED"/>
    <property type="match status" value="1"/>
</dbReference>
<dbReference type="InterPro" id="IPR011009">
    <property type="entry name" value="Kinase-like_dom_sf"/>
</dbReference>
<feature type="compositionally biased region" description="Polar residues" evidence="5">
    <location>
        <begin position="250"/>
        <end position="261"/>
    </location>
</feature>
<keyword evidence="4" id="KW-0547">Nucleotide-binding</keyword>
<sequence length="261" mass="28374">MSCFSCFSSHEKKAAKRRNNDRPKARQLPTAPPPQKEPSAAPQLRPENPKPKPQPEATNNNWELQKEAGNNNNNNNIAAQTFTFRELATATRNFRHECLIGEGGFGRVYKGRLEKTGQIVAVKQLDRNGLQGNREFLVEAEPVFKDPSRYPELADPLLQGDFPIRGLNQAVAVAAMCLHEEASVRPLISDVVTALSFLGSGPEATAAILPCGITEQNINAAANSAAPEEDSAKERQRAVAEAMEWGSHSRMASQCGSASSL</sequence>
<evidence type="ECO:0000256" key="5">
    <source>
        <dbReference type="SAM" id="MobiDB-lite"/>
    </source>
</evidence>
<keyword evidence="6" id="KW-0418">Kinase</keyword>
<dbReference type="SUPFAM" id="SSF56112">
    <property type="entry name" value="Protein kinase-like (PK-like)"/>
    <property type="match status" value="1"/>
</dbReference>
<dbReference type="GO" id="GO:0016020">
    <property type="term" value="C:membrane"/>
    <property type="evidence" value="ECO:0007669"/>
    <property type="project" value="UniProtKB-SubCell"/>
</dbReference>
<feature type="region of interest" description="Disordered" evidence="5">
    <location>
        <begin position="224"/>
        <end position="261"/>
    </location>
</feature>